<organism evidence="16 17">
    <name type="scientific">Mycena venus</name>
    <dbReference type="NCBI Taxonomy" id="2733690"/>
    <lineage>
        <taxon>Eukaryota</taxon>
        <taxon>Fungi</taxon>
        <taxon>Dikarya</taxon>
        <taxon>Basidiomycota</taxon>
        <taxon>Agaricomycotina</taxon>
        <taxon>Agaricomycetes</taxon>
        <taxon>Agaricomycetidae</taxon>
        <taxon>Agaricales</taxon>
        <taxon>Marasmiineae</taxon>
        <taxon>Mycenaceae</taxon>
        <taxon>Mycena</taxon>
    </lineage>
</organism>
<feature type="region of interest" description="Disordered" evidence="14">
    <location>
        <begin position="541"/>
        <end position="560"/>
    </location>
</feature>
<keyword evidence="6 15" id="KW-0812">Transmembrane</keyword>
<evidence type="ECO:0000256" key="7">
    <source>
        <dbReference type="ARBA" id="ARBA00022723"/>
    </source>
</evidence>
<comment type="pathway">
    <text evidence="3">Secondary metabolite biosynthesis; terpenoid biosynthesis.</text>
</comment>
<keyword evidence="11" id="KW-0503">Monooxygenase</keyword>
<evidence type="ECO:0000256" key="6">
    <source>
        <dbReference type="ARBA" id="ARBA00022692"/>
    </source>
</evidence>
<dbReference type="InterPro" id="IPR036396">
    <property type="entry name" value="Cyt_P450_sf"/>
</dbReference>
<keyword evidence="10 13" id="KW-0408">Iron</keyword>
<dbReference type="Proteomes" id="UP000620124">
    <property type="component" value="Unassembled WGS sequence"/>
</dbReference>
<dbReference type="GO" id="GO:0020037">
    <property type="term" value="F:heme binding"/>
    <property type="evidence" value="ECO:0007669"/>
    <property type="project" value="InterPro"/>
</dbReference>
<dbReference type="GO" id="GO:0004497">
    <property type="term" value="F:monooxygenase activity"/>
    <property type="evidence" value="ECO:0007669"/>
    <property type="project" value="UniProtKB-KW"/>
</dbReference>
<dbReference type="PRINTS" id="PR00385">
    <property type="entry name" value="P450"/>
</dbReference>
<evidence type="ECO:0000256" key="11">
    <source>
        <dbReference type="ARBA" id="ARBA00023033"/>
    </source>
</evidence>
<dbReference type="InterPro" id="IPR050121">
    <property type="entry name" value="Cytochrome_P450_monoxygenase"/>
</dbReference>
<evidence type="ECO:0000256" key="2">
    <source>
        <dbReference type="ARBA" id="ARBA00004370"/>
    </source>
</evidence>
<dbReference type="PRINTS" id="PR00465">
    <property type="entry name" value="EP450IV"/>
</dbReference>
<protein>
    <recommendedName>
        <fullName evidence="18">Cytochrome P450</fullName>
    </recommendedName>
</protein>
<dbReference type="AlphaFoldDB" id="A0A8H6XIP1"/>
<evidence type="ECO:0000256" key="5">
    <source>
        <dbReference type="ARBA" id="ARBA00022617"/>
    </source>
</evidence>
<sequence>MAFIVELVLSLFGTLAFYALYEVLKAFYRDFSSPVRNLPGPKSAHWFSGNRSQFWQPFEIGQERRWAEQYGTTFRINGFLGASANSNDCDGDTDATLFVGQPTYHLGRVVGPGVLVLEEDVHKKQRRIMNPAFGIPALRDIWAAKAAQSGGVARVEVRSWFNKATLDIIGEAGFKYDFHSLSSDSDDGPRDELHEALTTISGIGDISGMLDFLKAYVPFLRLLRTKVDTVIEHAQGDMRRIGQQLLRESRQGACGGESADSGRSRDLLSLLVRANMAKDIPENQRLSDEEVLAQVPTFFVAGHETTSDSATWALFSLAANVDVQNRLRKEILTVETDDPTMDELNALPYLDAVVRETLRCHAPVVQIQRVAMRDDDVIPLSKPYTDRNGVIHDKISLRKGQSVMLPLLAMNHDPTIWGTDAKQFKPERWERDPPISTSLPGIWGQMMTFLGGPRACIGYRFSLVEYEEPDPITSTSSSTHSVSVPPQASNIKKKRSLAGPIGGGVVGGIVVLCALVVLVYWARRRRVSGATAVVFPDGLDSAEEKQPAPWPSQRDSAPIT</sequence>
<comment type="similarity">
    <text evidence="4">Belongs to the cytochrome P450 family.</text>
</comment>
<evidence type="ECO:0000256" key="13">
    <source>
        <dbReference type="PIRSR" id="PIRSR602403-1"/>
    </source>
</evidence>
<keyword evidence="7 13" id="KW-0479">Metal-binding</keyword>
<evidence type="ECO:0000256" key="4">
    <source>
        <dbReference type="ARBA" id="ARBA00010617"/>
    </source>
</evidence>
<reference evidence="16" key="1">
    <citation type="submission" date="2020-05" db="EMBL/GenBank/DDBJ databases">
        <title>Mycena genomes resolve the evolution of fungal bioluminescence.</title>
        <authorList>
            <person name="Tsai I.J."/>
        </authorList>
    </citation>
    <scope>NUCLEOTIDE SEQUENCE</scope>
    <source>
        <strain evidence="16">CCC161011</strain>
    </source>
</reference>
<dbReference type="PANTHER" id="PTHR24305">
    <property type="entry name" value="CYTOCHROME P450"/>
    <property type="match status" value="1"/>
</dbReference>
<evidence type="ECO:0000313" key="17">
    <source>
        <dbReference type="Proteomes" id="UP000620124"/>
    </source>
</evidence>
<dbReference type="GO" id="GO:0005506">
    <property type="term" value="F:iron ion binding"/>
    <property type="evidence" value="ECO:0007669"/>
    <property type="project" value="InterPro"/>
</dbReference>
<comment type="cofactor">
    <cofactor evidence="1 13">
        <name>heme</name>
        <dbReference type="ChEBI" id="CHEBI:30413"/>
    </cofactor>
</comment>
<dbReference type="GO" id="GO:0016020">
    <property type="term" value="C:membrane"/>
    <property type="evidence" value="ECO:0007669"/>
    <property type="project" value="UniProtKB-SubCell"/>
</dbReference>
<dbReference type="Gene3D" id="1.10.630.10">
    <property type="entry name" value="Cytochrome P450"/>
    <property type="match status" value="1"/>
</dbReference>
<evidence type="ECO:0000256" key="3">
    <source>
        <dbReference type="ARBA" id="ARBA00004721"/>
    </source>
</evidence>
<dbReference type="OrthoDB" id="1470350at2759"/>
<evidence type="ECO:0000256" key="9">
    <source>
        <dbReference type="ARBA" id="ARBA00023002"/>
    </source>
</evidence>
<gene>
    <name evidence="16" type="ORF">MVEN_01857500</name>
</gene>
<dbReference type="GO" id="GO:0016705">
    <property type="term" value="F:oxidoreductase activity, acting on paired donors, with incorporation or reduction of molecular oxygen"/>
    <property type="evidence" value="ECO:0007669"/>
    <property type="project" value="InterPro"/>
</dbReference>
<dbReference type="InterPro" id="IPR001128">
    <property type="entry name" value="Cyt_P450"/>
</dbReference>
<feature type="binding site" description="axial binding residue" evidence="13">
    <location>
        <position position="456"/>
    </location>
    <ligand>
        <name>heme</name>
        <dbReference type="ChEBI" id="CHEBI:30413"/>
    </ligand>
    <ligandPart>
        <name>Fe</name>
        <dbReference type="ChEBI" id="CHEBI:18248"/>
    </ligandPart>
</feature>
<keyword evidence="8 15" id="KW-1133">Transmembrane helix</keyword>
<evidence type="ECO:0000313" key="16">
    <source>
        <dbReference type="EMBL" id="KAF7341221.1"/>
    </source>
</evidence>
<feature type="transmembrane region" description="Helical" evidence="15">
    <location>
        <begin position="497"/>
        <end position="521"/>
    </location>
</feature>
<dbReference type="InterPro" id="IPR002403">
    <property type="entry name" value="Cyt_P450_E_grp-IV"/>
</dbReference>
<dbReference type="Pfam" id="PF00067">
    <property type="entry name" value="p450"/>
    <property type="match status" value="1"/>
</dbReference>
<accession>A0A8H6XIP1</accession>
<evidence type="ECO:0000256" key="8">
    <source>
        <dbReference type="ARBA" id="ARBA00022989"/>
    </source>
</evidence>
<name>A0A8H6XIP1_9AGAR</name>
<evidence type="ECO:0000256" key="14">
    <source>
        <dbReference type="SAM" id="MobiDB-lite"/>
    </source>
</evidence>
<keyword evidence="5 13" id="KW-0349">Heme</keyword>
<comment type="caution">
    <text evidence="16">The sequence shown here is derived from an EMBL/GenBank/DDBJ whole genome shotgun (WGS) entry which is preliminary data.</text>
</comment>
<dbReference type="PANTHER" id="PTHR24305:SF166">
    <property type="entry name" value="CYTOCHROME P450 12A4, MITOCHONDRIAL-RELATED"/>
    <property type="match status" value="1"/>
</dbReference>
<evidence type="ECO:0000256" key="15">
    <source>
        <dbReference type="SAM" id="Phobius"/>
    </source>
</evidence>
<comment type="subcellular location">
    <subcellularLocation>
        <location evidence="2">Membrane</location>
    </subcellularLocation>
</comment>
<dbReference type="EMBL" id="JACAZI010000018">
    <property type="protein sequence ID" value="KAF7341221.1"/>
    <property type="molecule type" value="Genomic_DNA"/>
</dbReference>
<keyword evidence="9" id="KW-0560">Oxidoreductase</keyword>
<evidence type="ECO:0000256" key="10">
    <source>
        <dbReference type="ARBA" id="ARBA00023004"/>
    </source>
</evidence>
<evidence type="ECO:0008006" key="18">
    <source>
        <dbReference type="Google" id="ProtNLM"/>
    </source>
</evidence>
<keyword evidence="12 15" id="KW-0472">Membrane</keyword>
<keyword evidence="17" id="KW-1185">Reference proteome</keyword>
<proteinExistence type="inferred from homology"/>
<dbReference type="SUPFAM" id="SSF48264">
    <property type="entry name" value="Cytochrome P450"/>
    <property type="match status" value="1"/>
</dbReference>
<evidence type="ECO:0000256" key="1">
    <source>
        <dbReference type="ARBA" id="ARBA00001971"/>
    </source>
</evidence>
<evidence type="ECO:0000256" key="12">
    <source>
        <dbReference type="ARBA" id="ARBA00023136"/>
    </source>
</evidence>